<keyword evidence="2" id="KW-1185">Reference proteome</keyword>
<dbReference type="eggNOG" id="COG3157">
    <property type="taxonomic scope" value="Bacteria"/>
</dbReference>
<dbReference type="InterPro" id="IPR052947">
    <property type="entry name" value="T6SS_Hcp1_domain"/>
</dbReference>
<protein>
    <submittedName>
        <fullName evidence="1">Hcp family T6SS protein CtsH1</fullName>
    </submittedName>
</protein>
<dbReference type="GeneID" id="78450114"/>
<dbReference type="Gene3D" id="2.30.110.20">
    <property type="entry name" value="Hcp1-like"/>
    <property type="match status" value="1"/>
</dbReference>
<dbReference type="Pfam" id="PF05638">
    <property type="entry name" value="T6SS_HCP"/>
    <property type="match status" value="1"/>
</dbReference>
<name>A0A097R181_HAFAL</name>
<dbReference type="PATRIC" id="fig|1453496.5.peg.1745"/>
<evidence type="ECO:0000313" key="1">
    <source>
        <dbReference type="EMBL" id="AIU72472.1"/>
    </source>
</evidence>
<dbReference type="PANTHER" id="PTHR34319:SF6">
    <property type="entry name" value="MAJOR EXPORTED PROTEIN"/>
    <property type="match status" value="1"/>
</dbReference>
<dbReference type="SUPFAM" id="SSF141452">
    <property type="entry name" value="Hcp1-like"/>
    <property type="match status" value="1"/>
</dbReference>
<organism evidence="1 2">
    <name type="scientific">Hafnia alvei FB1</name>
    <dbReference type="NCBI Taxonomy" id="1453496"/>
    <lineage>
        <taxon>Bacteria</taxon>
        <taxon>Pseudomonadati</taxon>
        <taxon>Pseudomonadota</taxon>
        <taxon>Gammaproteobacteria</taxon>
        <taxon>Enterobacterales</taxon>
        <taxon>Hafniaceae</taxon>
        <taxon>Hafnia</taxon>
    </lineage>
</organism>
<dbReference type="NCBIfam" id="TIGR03344">
    <property type="entry name" value="VI_effect_Hcp1"/>
    <property type="match status" value="1"/>
</dbReference>
<dbReference type="HOGENOM" id="CLU_116190_0_0_6"/>
<dbReference type="KEGG" id="hav:AT03_08740"/>
<dbReference type="EMBL" id="CP009706">
    <property type="protein sequence ID" value="AIU72472.1"/>
    <property type="molecule type" value="Genomic_DNA"/>
</dbReference>
<dbReference type="InterPro" id="IPR008514">
    <property type="entry name" value="T6SS_Hcp"/>
</dbReference>
<reference evidence="1 2" key="1">
    <citation type="journal article" date="2014" name="Gut Pathog.">
        <title>Gene clusters of Hafnia alvei strain FB1 important in survival and pathogenesis: a draft genome perspective.</title>
        <authorList>
            <person name="Tan J.Y."/>
            <person name="Yin W.F."/>
            <person name="Chan K.G."/>
        </authorList>
    </citation>
    <scope>NUCLEOTIDE SEQUENCE [LARGE SCALE GENOMIC DNA]</scope>
    <source>
        <strain evidence="1 2">FB1</strain>
    </source>
</reference>
<gene>
    <name evidence="1" type="ORF">AT03_08740</name>
</gene>
<dbReference type="RefSeq" id="WP_025802740.1">
    <property type="nucleotide sequence ID" value="NZ_CP009706.1"/>
</dbReference>
<dbReference type="SMR" id="A0A097R181"/>
<dbReference type="PANTHER" id="PTHR34319">
    <property type="entry name" value="MAJOR EXPORTED PROTEIN"/>
    <property type="match status" value="1"/>
</dbReference>
<dbReference type="OrthoDB" id="5674026at2"/>
<evidence type="ECO:0000313" key="2">
    <source>
        <dbReference type="Proteomes" id="UP000029986"/>
    </source>
</evidence>
<dbReference type="InterPro" id="IPR036624">
    <property type="entry name" value="Hcp1-lik_sf"/>
</dbReference>
<accession>A0A097R181</accession>
<sequence>MAIPAYLWLKDDGGADIKGSVDVQKREGSIEMVALEHSLYIPTDNNTGKLTGTRIHTPLVFTKEVDASSPYLYKAVTSGQTLKSAEIKWYKIDDAGQEVEYFNTKLENVKVVKVAPKMWDIKDPSKEKHNHLEEIEFRYEKITWTFKDGNIIHSDSWNERASA</sequence>
<dbReference type="Proteomes" id="UP000029986">
    <property type="component" value="Chromosome"/>
</dbReference>
<dbReference type="AlphaFoldDB" id="A0A097R181"/>
<proteinExistence type="predicted"/>